<dbReference type="InterPro" id="IPR004919">
    <property type="entry name" value="GmrSD_N"/>
</dbReference>
<organism evidence="3 4">
    <name type="scientific">Terrisporobacter glycolicus ATCC 14880 = DSM 1288</name>
    <dbReference type="NCBI Taxonomy" id="1121315"/>
    <lineage>
        <taxon>Bacteria</taxon>
        <taxon>Bacillati</taxon>
        <taxon>Bacillota</taxon>
        <taxon>Clostridia</taxon>
        <taxon>Peptostreptococcales</taxon>
        <taxon>Peptostreptococcaceae</taxon>
        <taxon>Terrisporobacter</taxon>
    </lineage>
</organism>
<evidence type="ECO:0000259" key="1">
    <source>
        <dbReference type="Pfam" id="PF03235"/>
    </source>
</evidence>
<evidence type="ECO:0000313" key="4">
    <source>
        <dbReference type="Proteomes" id="UP001348492"/>
    </source>
</evidence>
<gene>
    <name evidence="3" type="ORF">TEGL_34400</name>
</gene>
<dbReference type="Pfam" id="PF07510">
    <property type="entry name" value="GmrSD_C"/>
    <property type="match status" value="1"/>
</dbReference>
<evidence type="ECO:0008006" key="5">
    <source>
        <dbReference type="Google" id="ProtNLM"/>
    </source>
</evidence>
<dbReference type="Pfam" id="PF03235">
    <property type="entry name" value="GmrSD_N"/>
    <property type="match status" value="1"/>
</dbReference>
<name>A0ABZ2EZV4_9FIRM</name>
<sequence>MSFLFENWNVGSLLTNNKRILKIPRYQRDYSWEKKEVSEFINDILKGLKIVDSKVKTSDYFFGTALLAGNNEEQGGELEVIDGQQRITTMTILLSALAKTFYEIPEKKLGDKVWEYVMAEDDDGDIYNILSTDTKGDFFEYLIQMKGKCKKNPVDEEQERILLAYDEFRSILSEENLKKRLEKIHKSESFRDIEYVELLKGIRHQLIGSKIICIIVTDRKDSNTIFEILNGRGKKLDSIDIIKNTIFKELNTVNPTDHAYNVWCNIKDNLLHEDSAVEFPVFFNHYWKSKYKNSSENEIYSDFINLVNKSGYKDFIEDMEYMSKIYMKLLFPARQHYGNKQQYDYIVEHLEYFNNTLDVSQVRIALLSLFSCRFTYKYIEVHKKSMFVENEKGILSGKKFKEILTYLHQFHFVYIGLCGKRGSALTNKFTNFSKCLFNSKTKDEVNKAIDNLKQELDSIYPSYSEFEEAFIKLEFREKSVKRKTNKVKKNNMLSKYVLYNIEKYYSDEDVQKRNGSVEHILPENKEDENTFNIGNLILLENYINSKIGDDEFSKKIDAYDESDYKFINKFIEEYKSVKEFNKNKIEERAKKLAKVFYEDVLKRK</sequence>
<reference evidence="3 4" key="1">
    <citation type="journal article" date="2023" name="PLoS ONE">
        <title>Genome-based metabolic and phylogenomic analysis of three Terrisporobacter species.</title>
        <authorList>
            <person name="Boer T."/>
            <person name="Bengelsdorf F.R."/>
            <person name="Bomeke M."/>
            <person name="Daniel R."/>
            <person name="Poehlein A."/>
        </authorList>
    </citation>
    <scope>NUCLEOTIDE SEQUENCE [LARGE SCALE GENOMIC DNA]</scope>
    <source>
        <strain evidence="3 4">DSM 1288</strain>
    </source>
</reference>
<evidence type="ECO:0000313" key="3">
    <source>
        <dbReference type="EMBL" id="WWD84994.1"/>
    </source>
</evidence>
<feature type="domain" description="GmrSD restriction endonucleases N-terminal" evidence="1">
    <location>
        <begin position="11"/>
        <end position="247"/>
    </location>
</feature>
<evidence type="ECO:0000259" key="2">
    <source>
        <dbReference type="Pfam" id="PF07510"/>
    </source>
</evidence>
<dbReference type="RefSeq" id="WP_018591640.1">
    <property type="nucleotide sequence ID" value="NZ_CP117523.1"/>
</dbReference>
<dbReference type="PANTHER" id="PTHR35149">
    <property type="entry name" value="SLL5132 PROTEIN"/>
    <property type="match status" value="1"/>
</dbReference>
<keyword evidence="4" id="KW-1185">Reference proteome</keyword>
<proteinExistence type="predicted"/>
<feature type="domain" description="GmrSD restriction endonucleases C-terminal" evidence="2">
    <location>
        <begin position="476"/>
        <end position="595"/>
    </location>
</feature>
<dbReference type="Proteomes" id="UP001348492">
    <property type="component" value="Chromosome"/>
</dbReference>
<dbReference type="EMBL" id="CP117523">
    <property type="protein sequence ID" value="WWD84994.1"/>
    <property type="molecule type" value="Genomic_DNA"/>
</dbReference>
<protein>
    <recommendedName>
        <fullName evidence="5">DUF262 domain-containing protein</fullName>
    </recommendedName>
</protein>
<dbReference type="InterPro" id="IPR011089">
    <property type="entry name" value="GmrSD_C"/>
</dbReference>
<dbReference type="PANTHER" id="PTHR35149:SF2">
    <property type="entry name" value="DUF262 DOMAIN-CONTAINING PROTEIN"/>
    <property type="match status" value="1"/>
</dbReference>
<accession>A0ABZ2EZV4</accession>